<dbReference type="InterPro" id="IPR002881">
    <property type="entry name" value="DUF58"/>
</dbReference>
<organism evidence="2 3">
    <name type="scientific">Gracilibacillus boraciitolerans JCM 21714</name>
    <dbReference type="NCBI Taxonomy" id="1298598"/>
    <lineage>
        <taxon>Bacteria</taxon>
        <taxon>Bacillati</taxon>
        <taxon>Bacillota</taxon>
        <taxon>Bacilli</taxon>
        <taxon>Bacillales</taxon>
        <taxon>Bacillaceae</taxon>
        <taxon>Gracilibacillus</taxon>
    </lineage>
</organism>
<name>W4VQ69_9BACI</name>
<keyword evidence="2" id="KW-0131">Cell cycle</keyword>
<proteinExistence type="predicted"/>
<dbReference type="eggNOG" id="COG1721">
    <property type="taxonomic scope" value="Bacteria"/>
</dbReference>
<reference evidence="2 3" key="1">
    <citation type="journal article" date="2014" name="Genome Announc.">
        <title>Draft Genome Sequence of the Boron-Tolerant and Moderately Halotolerant Bacterium Gracilibacillus boraciitolerans JCM 21714T.</title>
        <authorList>
            <person name="Ahmed I."/>
            <person name="Oshima K."/>
            <person name="Suda W."/>
            <person name="Kitamura K."/>
            <person name="Iida T."/>
            <person name="Ohmori Y."/>
            <person name="Fujiwara T."/>
            <person name="Hattori M."/>
            <person name="Ohkuma M."/>
        </authorList>
    </citation>
    <scope>NUCLEOTIDE SEQUENCE [LARGE SCALE GENOMIC DNA]</scope>
    <source>
        <strain evidence="2 3">JCM 21714</strain>
    </source>
</reference>
<dbReference type="Pfam" id="PF01882">
    <property type="entry name" value="DUF58"/>
    <property type="match status" value="1"/>
</dbReference>
<dbReference type="STRING" id="1298598.JCM21714_4174"/>
<dbReference type="GO" id="GO:0051301">
    <property type="term" value="P:cell division"/>
    <property type="evidence" value="ECO:0007669"/>
    <property type="project" value="UniProtKB-KW"/>
</dbReference>
<dbReference type="AlphaFoldDB" id="W4VQ69"/>
<gene>
    <name evidence="2" type="ORF">JCM21714_4174</name>
</gene>
<keyword evidence="3" id="KW-1185">Reference proteome</keyword>
<accession>W4VQ69</accession>
<dbReference type="Proteomes" id="UP000019102">
    <property type="component" value="Unassembled WGS sequence"/>
</dbReference>
<evidence type="ECO:0000259" key="1">
    <source>
        <dbReference type="SMART" id="SM00327"/>
    </source>
</evidence>
<comment type="caution">
    <text evidence="2">The sequence shown here is derived from an EMBL/GenBank/DDBJ whole genome shotgun (WGS) entry which is preliminary data.</text>
</comment>
<dbReference type="InterPro" id="IPR002035">
    <property type="entry name" value="VWF_A"/>
</dbReference>
<dbReference type="Gene3D" id="3.40.50.410">
    <property type="entry name" value="von Willebrand factor, type A domain"/>
    <property type="match status" value="1"/>
</dbReference>
<evidence type="ECO:0000313" key="2">
    <source>
        <dbReference type="EMBL" id="GAE94973.1"/>
    </source>
</evidence>
<dbReference type="InterPro" id="IPR036465">
    <property type="entry name" value="vWFA_dom_sf"/>
</dbReference>
<evidence type="ECO:0000313" key="3">
    <source>
        <dbReference type="Proteomes" id="UP000019102"/>
    </source>
</evidence>
<dbReference type="SMART" id="SM00327">
    <property type="entry name" value="VWA"/>
    <property type="match status" value="1"/>
</dbReference>
<dbReference type="EMBL" id="BAVS01000035">
    <property type="protein sequence ID" value="GAE94973.1"/>
    <property type="molecule type" value="Genomic_DNA"/>
</dbReference>
<protein>
    <submittedName>
        <fullName evidence="2">Cell division protein DivIC</fullName>
    </submittedName>
</protein>
<dbReference type="PANTHER" id="PTHR33608">
    <property type="entry name" value="BLL2464 PROTEIN"/>
    <property type="match status" value="1"/>
</dbReference>
<feature type="domain" description="VWFA" evidence="1">
    <location>
        <begin position="173"/>
        <end position="344"/>
    </location>
</feature>
<sequence>MERMLESEMERYQKETVSISIQNLTSDNYMVRLKDGIPETFQTIFPSSQPVASEHKTMITYDVFPQRRGKFLIDSLYLRFKSKLGLWERQITYNLPTEVKVIPNLSEAKRYLASAQNYLLHEGIKIRKMRSGGVGEFSKVRSYVVGDDPRKINWRQSAKLQEMMTNEYEPEHGKYVTILIDCGRMMGVELKEGNRLEKTIEAAITLATAALHNGDHIAVIAFSKEIKAVVPAGRGLEHLDIILQTIYAIQVDAQESNYALALQHAQSIQHKRSMMLLFSDVQTFVNEDHHLFYLKKLRKKHLFVMMGIEDQLLHQKIKMKPSNAILAMEKSVAQKQYLHQKQVMKKWEKHGLPMLEAPADRLAVTTVSHYIETLNRGML</sequence>
<keyword evidence="2" id="KW-0132">Cell division</keyword>
<dbReference type="PANTHER" id="PTHR33608:SF3">
    <property type="entry name" value="SLR2013 PROTEIN"/>
    <property type="match status" value="1"/>
</dbReference>
<dbReference type="SUPFAM" id="SSF53300">
    <property type="entry name" value="vWA-like"/>
    <property type="match status" value="1"/>
</dbReference>